<keyword evidence="1 4" id="KW-0349">Heme</keyword>
<dbReference type="PATRIC" id="fig|1605367.3.peg.2407"/>
<evidence type="ECO:0000256" key="2">
    <source>
        <dbReference type="ARBA" id="ARBA00022723"/>
    </source>
</evidence>
<dbReference type="InterPro" id="IPR036909">
    <property type="entry name" value="Cyt_c-like_dom_sf"/>
</dbReference>
<reference evidence="6 7" key="1">
    <citation type="submission" date="2015-07" db="EMBL/GenBank/DDBJ databases">
        <title>The draft genome sequence of Leadbetterella sp. JN14-9.</title>
        <authorList>
            <person name="Liu Y."/>
            <person name="Du J."/>
            <person name="Shao Z."/>
        </authorList>
    </citation>
    <scope>NUCLEOTIDE SEQUENCE [LARGE SCALE GENOMIC DNA]</scope>
    <source>
        <strain evidence="6 7">JN14-9</strain>
    </source>
</reference>
<dbReference type="InterPro" id="IPR055557">
    <property type="entry name" value="DUF7133"/>
</dbReference>
<dbReference type="InterPro" id="IPR004155">
    <property type="entry name" value="PBS_lyase_HEAT"/>
</dbReference>
<dbReference type="Gene3D" id="1.10.760.10">
    <property type="entry name" value="Cytochrome c-like domain"/>
    <property type="match status" value="1"/>
</dbReference>
<dbReference type="Gene3D" id="1.25.10.10">
    <property type="entry name" value="Leucine-rich Repeat Variant"/>
    <property type="match status" value="3"/>
</dbReference>
<protein>
    <submittedName>
        <fullName evidence="6">Heme-binding protein</fullName>
    </submittedName>
</protein>
<dbReference type="InterPro" id="IPR016024">
    <property type="entry name" value="ARM-type_fold"/>
</dbReference>
<dbReference type="AlphaFoldDB" id="A0A0P7C6K8"/>
<evidence type="ECO:0000256" key="3">
    <source>
        <dbReference type="ARBA" id="ARBA00023004"/>
    </source>
</evidence>
<dbReference type="GO" id="GO:0020037">
    <property type="term" value="F:heme binding"/>
    <property type="evidence" value="ECO:0007669"/>
    <property type="project" value="InterPro"/>
</dbReference>
<dbReference type="GO" id="GO:0046872">
    <property type="term" value="F:metal ion binding"/>
    <property type="evidence" value="ECO:0007669"/>
    <property type="project" value="UniProtKB-KW"/>
</dbReference>
<sequence length="1128" mass="125153">MNKTFRFAGALLLGSVTVWSCMKVAQKSGSLVQIIAGADDAAYAKQIEGETPIKLADGLKINIWATDSLAPDPIAMSIDDQNRIYLTRTNRQKNSEFDIRGHRDWMTESIALQSVEDRRAFLRKVFDPQKSDDNDWLKDLNGDGSHDWRDLAVEQEEVWRLEDTDGDGLADVSTQVLKDFNEEITDVAGALLIRRNDAFIGLGPDLWRIEDTNGDGYYDKKTSIAHGFNIHIGFGGHGMSGLIEGPDGKIYWGIGDPGLSMIDQTGKKHHFPNQGVIVRCNPDGSDFEVFSHGHRNTHEFVFDEYGNLISSDNDGDHRGESERLVHIVEGSDSGWRINWQFGKYTDPRNNGYKIWMDEEMYKPRQEGQAAYFLPPIRNYHNGPTGMLYNPGTALGKDWLNKFFLVEFTGTPSRAHIWSFDLKQKGATFDFNSEVDMVNGVLATGIRFGTDGALYAADWINGWGTKDYGRIWKVDVEDNDLKAERARTKELMAADYEGMSDDDLYGLLFYADQRIRQKAQFELATRSGASNQFTKAINQTENQLARVHGIWGIGQVASSNNSEAFRLVPFLEDSDGEIVAQAAKVLGDVRYKEAGNKLTQLLSSMNPRIQFYAAQALGRIEHKPAVNRLLGLLEQNNDEDLYIRHAAVLALSRIGDKEPVYDLVNHPSKALRTAAVMVLRKWQDPKLADFLNDHEQYVVAEAARAINDDWSVPEALPALANLVNDDAISSEVILRRAINAALRVGGDKQLNDLLAFAQRADVSDAMKAEALATIGTWAEPSVLDRVDGRYRGVIKRDGEHVRNIVIPKVAGFLDDSNEAVVQAAIGLLKDLGIRGFNNKMAGLYDKTNSEETKSAILEGLSALSYPQIGQLVDKALADKNRNVRTTALSLLNKVDVSADLLPGMVENVLDKGSLGEKQQLLKSLGQMPLAKTESVFENLISQLKNEKLPKELRLDLSEAIAAAGSETLAQKLDEAIPKGNIFEEYADVLYGGSRRDGYMYFTRNETGQCIRCHAIGGQGGTVGPDLSDIGNTLERKELLQALVEPSARLAPGYGTVTLTLKDGQEVTGILEQETEDELILRTSAAEPLEVAKSRITDRQNFPSGMPPMASLMDRRQMRDVIEFLSNLKK</sequence>
<keyword evidence="7" id="KW-1185">Reference proteome</keyword>
<evidence type="ECO:0000313" key="7">
    <source>
        <dbReference type="Proteomes" id="UP000050454"/>
    </source>
</evidence>
<dbReference type="RefSeq" id="WP_055144644.1">
    <property type="nucleotide sequence ID" value="NZ_JXSZ01000005.1"/>
</dbReference>
<comment type="caution">
    <text evidence="6">The sequence shown here is derived from an EMBL/GenBank/DDBJ whole genome shotgun (WGS) entry which is preliminary data.</text>
</comment>
<dbReference type="SUPFAM" id="SSF50952">
    <property type="entry name" value="Soluble quinoprotein glucose dehydrogenase"/>
    <property type="match status" value="1"/>
</dbReference>
<dbReference type="PROSITE" id="PS51007">
    <property type="entry name" value="CYTC"/>
    <property type="match status" value="1"/>
</dbReference>
<keyword evidence="2 4" id="KW-0479">Metal-binding</keyword>
<dbReference type="EMBL" id="LGTQ01000005">
    <property type="protein sequence ID" value="KPM49968.1"/>
    <property type="molecule type" value="Genomic_DNA"/>
</dbReference>
<dbReference type="InterPro" id="IPR011041">
    <property type="entry name" value="Quinoprot_gluc/sorb_DH_b-prop"/>
</dbReference>
<dbReference type="SMART" id="SM00567">
    <property type="entry name" value="EZ_HEAT"/>
    <property type="match status" value="5"/>
</dbReference>
<dbReference type="Pfam" id="PF13646">
    <property type="entry name" value="HEAT_2"/>
    <property type="match status" value="1"/>
</dbReference>
<evidence type="ECO:0000256" key="4">
    <source>
        <dbReference type="PROSITE-ProRule" id="PRU00433"/>
    </source>
</evidence>
<gene>
    <name evidence="6" type="ORF">AFM12_05250</name>
</gene>
<dbReference type="SUPFAM" id="SSF46626">
    <property type="entry name" value="Cytochrome c"/>
    <property type="match status" value="1"/>
</dbReference>
<dbReference type="OrthoDB" id="9808161at2"/>
<dbReference type="PANTHER" id="PTHR33546">
    <property type="entry name" value="LARGE, MULTIFUNCTIONAL SECRETED PROTEIN-RELATED"/>
    <property type="match status" value="1"/>
</dbReference>
<evidence type="ECO:0000259" key="5">
    <source>
        <dbReference type="PROSITE" id="PS51007"/>
    </source>
</evidence>
<proteinExistence type="predicted"/>
<dbReference type="InterPro" id="IPR013427">
    <property type="entry name" value="Haem-bd_dom_put"/>
</dbReference>
<keyword evidence="3 4" id="KW-0408">Iron</keyword>
<dbReference type="Gene3D" id="2.120.10.30">
    <property type="entry name" value="TolB, C-terminal domain"/>
    <property type="match status" value="1"/>
</dbReference>
<dbReference type="STRING" id="1605367.AFM12_05250"/>
<dbReference type="Proteomes" id="UP000050454">
    <property type="component" value="Unassembled WGS sequence"/>
</dbReference>
<evidence type="ECO:0000256" key="1">
    <source>
        <dbReference type="ARBA" id="ARBA00022617"/>
    </source>
</evidence>
<name>A0A0P7C6K8_9BACT</name>
<dbReference type="GO" id="GO:0009055">
    <property type="term" value="F:electron transfer activity"/>
    <property type="evidence" value="ECO:0007669"/>
    <property type="project" value="InterPro"/>
</dbReference>
<dbReference type="NCBIfam" id="TIGR02603">
    <property type="entry name" value="CxxCH_TIGR02603"/>
    <property type="match status" value="1"/>
</dbReference>
<evidence type="ECO:0000313" key="6">
    <source>
        <dbReference type="EMBL" id="KPM49968.1"/>
    </source>
</evidence>
<organism evidence="6 7">
    <name type="scientific">Jiulongibacter sediminis</name>
    <dbReference type="NCBI Taxonomy" id="1605367"/>
    <lineage>
        <taxon>Bacteria</taxon>
        <taxon>Pseudomonadati</taxon>
        <taxon>Bacteroidota</taxon>
        <taxon>Cytophagia</taxon>
        <taxon>Cytophagales</taxon>
        <taxon>Leadbetterellaceae</taxon>
        <taxon>Jiulongibacter</taxon>
    </lineage>
</organism>
<accession>A0A0P7C6K8</accession>
<dbReference type="SUPFAM" id="SSF48371">
    <property type="entry name" value="ARM repeat"/>
    <property type="match status" value="1"/>
</dbReference>
<dbReference type="InterPro" id="IPR009056">
    <property type="entry name" value="Cyt_c-like_dom"/>
</dbReference>
<dbReference type="InterPro" id="IPR011989">
    <property type="entry name" value="ARM-like"/>
</dbReference>
<dbReference type="Pfam" id="PF23500">
    <property type="entry name" value="DUF7133"/>
    <property type="match status" value="1"/>
</dbReference>
<dbReference type="InterPro" id="IPR011042">
    <property type="entry name" value="6-blade_b-propeller_TolB-like"/>
</dbReference>
<dbReference type="PANTHER" id="PTHR33546:SF1">
    <property type="entry name" value="LARGE, MULTIFUNCTIONAL SECRETED PROTEIN"/>
    <property type="match status" value="1"/>
</dbReference>
<feature type="domain" description="Cytochrome c" evidence="5">
    <location>
        <begin position="991"/>
        <end position="1127"/>
    </location>
</feature>